<evidence type="ECO:0000256" key="1">
    <source>
        <dbReference type="SAM" id="SignalP"/>
    </source>
</evidence>
<dbReference type="AlphaFoldDB" id="A0A916TGM0"/>
<evidence type="ECO:0000313" key="2">
    <source>
        <dbReference type="EMBL" id="GGB41691.1"/>
    </source>
</evidence>
<feature type="signal peptide" evidence="1">
    <location>
        <begin position="1"/>
        <end position="22"/>
    </location>
</feature>
<organism evidence="2 3">
    <name type="scientific">Roseibium aquae</name>
    <dbReference type="NCBI Taxonomy" id="1323746"/>
    <lineage>
        <taxon>Bacteria</taxon>
        <taxon>Pseudomonadati</taxon>
        <taxon>Pseudomonadota</taxon>
        <taxon>Alphaproteobacteria</taxon>
        <taxon>Hyphomicrobiales</taxon>
        <taxon>Stappiaceae</taxon>
        <taxon>Roseibium</taxon>
    </lineage>
</organism>
<keyword evidence="3" id="KW-1185">Reference proteome</keyword>
<dbReference type="EMBL" id="BMFA01000003">
    <property type="protein sequence ID" value="GGB41691.1"/>
    <property type="molecule type" value="Genomic_DNA"/>
</dbReference>
<proteinExistence type="predicted"/>
<keyword evidence="1" id="KW-0732">Signal</keyword>
<reference evidence="2" key="2">
    <citation type="submission" date="2020-09" db="EMBL/GenBank/DDBJ databases">
        <authorList>
            <person name="Sun Q."/>
            <person name="Zhou Y."/>
        </authorList>
    </citation>
    <scope>NUCLEOTIDE SEQUENCE</scope>
    <source>
        <strain evidence="2">CGMCC 1.12426</strain>
    </source>
</reference>
<dbReference type="RefSeq" id="WP_244299020.1">
    <property type="nucleotide sequence ID" value="NZ_BMFA01000003.1"/>
</dbReference>
<dbReference type="Pfam" id="PF08905">
    <property type="entry name" value="DUF1850"/>
    <property type="match status" value="1"/>
</dbReference>
<comment type="caution">
    <text evidence="2">The sequence shown here is derived from an EMBL/GenBank/DDBJ whole genome shotgun (WGS) entry which is preliminary data.</text>
</comment>
<sequence length="153" mass="16601">MKQLMRGGLAALLLSGAAPACAQTLVAARDDGSQIARFAMPEGQGWCVLWNHSVQGFPVTDCYENRQGRMVLVRSRQPDFAAGLGHIPGRGRQVSDGEGGYWILDIDEPVPGNAYVLRPGAGPVDHRLQVDGKIVSLSKAAARQRVRIELRRE</sequence>
<gene>
    <name evidence="2" type="ORF">GCM10011316_12060</name>
</gene>
<accession>A0A916TGM0</accession>
<evidence type="ECO:0008006" key="4">
    <source>
        <dbReference type="Google" id="ProtNLM"/>
    </source>
</evidence>
<name>A0A916TGM0_9HYPH</name>
<evidence type="ECO:0000313" key="3">
    <source>
        <dbReference type="Proteomes" id="UP000605148"/>
    </source>
</evidence>
<dbReference type="InterPro" id="IPR015001">
    <property type="entry name" value="DUF1850"/>
</dbReference>
<feature type="chain" id="PRO_5037493848" description="DUF1850 domain-containing protein" evidence="1">
    <location>
        <begin position="23"/>
        <end position="153"/>
    </location>
</feature>
<protein>
    <recommendedName>
        <fullName evidence="4">DUF1850 domain-containing protein</fullName>
    </recommendedName>
</protein>
<reference evidence="2" key="1">
    <citation type="journal article" date="2014" name="Int. J. Syst. Evol. Microbiol.">
        <title>Complete genome sequence of Corynebacterium casei LMG S-19264T (=DSM 44701T), isolated from a smear-ripened cheese.</title>
        <authorList>
            <consortium name="US DOE Joint Genome Institute (JGI-PGF)"/>
            <person name="Walter F."/>
            <person name="Albersmeier A."/>
            <person name="Kalinowski J."/>
            <person name="Ruckert C."/>
        </authorList>
    </citation>
    <scope>NUCLEOTIDE SEQUENCE</scope>
    <source>
        <strain evidence="2">CGMCC 1.12426</strain>
    </source>
</reference>
<dbReference type="Proteomes" id="UP000605148">
    <property type="component" value="Unassembled WGS sequence"/>
</dbReference>